<protein>
    <submittedName>
        <fullName evidence="1">Uncharacterized protein</fullName>
    </submittedName>
</protein>
<accession>A0A2T4AGZ0</accession>
<organism evidence="1 2">
    <name type="scientific">Trichoderma harzianum CBS 226.95</name>
    <dbReference type="NCBI Taxonomy" id="983964"/>
    <lineage>
        <taxon>Eukaryota</taxon>
        <taxon>Fungi</taxon>
        <taxon>Dikarya</taxon>
        <taxon>Ascomycota</taxon>
        <taxon>Pezizomycotina</taxon>
        <taxon>Sordariomycetes</taxon>
        <taxon>Hypocreomycetidae</taxon>
        <taxon>Hypocreales</taxon>
        <taxon>Hypocreaceae</taxon>
        <taxon>Trichoderma</taxon>
    </lineage>
</organism>
<gene>
    <name evidence="1" type="ORF">M431DRAFT_480043</name>
</gene>
<evidence type="ECO:0000313" key="1">
    <source>
        <dbReference type="EMBL" id="PTB56349.1"/>
    </source>
</evidence>
<dbReference type="Proteomes" id="UP000241690">
    <property type="component" value="Unassembled WGS sequence"/>
</dbReference>
<reference evidence="1 2" key="1">
    <citation type="submission" date="2016-07" db="EMBL/GenBank/DDBJ databases">
        <title>Multiple horizontal gene transfer events from other fungi enriched the ability of initially mycotrophic Trichoderma (Ascomycota) to feed on dead plant biomass.</title>
        <authorList>
            <consortium name="DOE Joint Genome Institute"/>
            <person name="Aerts A."/>
            <person name="Atanasova L."/>
            <person name="Chenthamara K."/>
            <person name="Zhang J."/>
            <person name="Grujic M."/>
            <person name="Henrissat B."/>
            <person name="Kuo A."/>
            <person name="Salamov A."/>
            <person name="Lipzen A."/>
            <person name="Labutti K."/>
            <person name="Barry K."/>
            <person name="Miao Y."/>
            <person name="Rahimi M.J."/>
            <person name="Shen Q."/>
            <person name="Grigoriev I.V."/>
            <person name="Kubicek C.P."/>
            <person name="Druzhinina I.S."/>
        </authorList>
    </citation>
    <scope>NUCLEOTIDE SEQUENCE [LARGE SCALE GENOMIC DNA]</scope>
    <source>
        <strain evidence="1 2">CBS 226.95</strain>
    </source>
</reference>
<evidence type="ECO:0000313" key="2">
    <source>
        <dbReference type="Proteomes" id="UP000241690"/>
    </source>
</evidence>
<dbReference type="EMBL" id="KZ679678">
    <property type="protein sequence ID" value="PTB56349.1"/>
    <property type="molecule type" value="Genomic_DNA"/>
</dbReference>
<keyword evidence="2" id="KW-1185">Reference proteome</keyword>
<sequence length="106" mass="12095">MYACELPPCVYKLRQALILVFYVLIVHQDIPFRSAHKHDGFARSEEEPELDACMSIADTNKDQASCDGCMAVQPWDQPTKIKASHSNHRLSLLPIKLPNVLKWYVV</sequence>
<dbReference type="GeneID" id="36624399"/>
<proteinExistence type="predicted"/>
<name>A0A2T4AGZ0_TRIHA</name>
<dbReference type="AlphaFoldDB" id="A0A2T4AGZ0"/>
<dbReference type="RefSeq" id="XP_024776026.1">
    <property type="nucleotide sequence ID" value="XM_024915830.1"/>
</dbReference>